<dbReference type="AlphaFoldDB" id="A0A812Y558"/>
<comment type="caution">
    <text evidence="1">The sequence shown here is derived from an EMBL/GenBank/DDBJ whole genome shotgun (WGS) entry which is preliminary data.</text>
</comment>
<gene>
    <name evidence="1" type="ORF">SPIL2461_LOCUS22798</name>
</gene>
<keyword evidence="2" id="KW-1185">Reference proteome</keyword>
<proteinExistence type="predicted"/>
<protein>
    <submittedName>
        <fullName evidence="1">Uncharacterized protein</fullName>
    </submittedName>
</protein>
<accession>A0A812Y558</accession>
<evidence type="ECO:0000313" key="1">
    <source>
        <dbReference type="EMBL" id="CAE7772839.1"/>
    </source>
</evidence>
<organism evidence="1 2">
    <name type="scientific">Symbiodinium pilosum</name>
    <name type="common">Dinoflagellate</name>
    <dbReference type="NCBI Taxonomy" id="2952"/>
    <lineage>
        <taxon>Eukaryota</taxon>
        <taxon>Sar</taxon>
        <taxon>Alveolata</taxon>
        <taxon>Dinophyceae</taxon>
        <taxon>Suessiales</taxon>
        <taxon>Symbiodiniaceae</taxon>
        <taxon>Symbiodinium</taxon>
    </lineage>
</organism>
<reference evidence="1" key="1">
    <citation type="submission" date="2021-02" db="EMBL/GenBank/DDBJ databases">
        <authorList>
            <person name="Dougan E. K."/>
            <person name="Rhodes N."/>
            <person name="Thang M."/>
            <person name="Chan C."/>
        </authorList>
    </citation>
    <scope>NUCLEOTIDE SEQUENCE</scope>
</reference>
<dbReference type="Proteomes" id="UP000649617">
    <property type="component" value="Unassembled WGS sequence"/>
</dbReference>
<sequence>MYPATVKLQGNFLWDAQFESESKAEGGGTFKPTTFMAKSKADAATALLQRANTSEDSASGLAQADPDFEFFDGFTMIANIEMCAEWCALIEECSSFEFVELEEVMDAEHLSPFGRCVLHTAPSETADEPPFGYMGEEFMSESES</sequence>
<name>A0A812Y558_SYMPI</name>
<dbReference type="OrthoDB" id="438513at2759"/>
<dbReference type="EMBL" id="CAJNIZ010047657">
    <property type="protein sequence ID" value="CAE7772839.1"/>
    <property type="molecule type" value="Genomic_DNA"/>
</dbReference>
<evidence type="ECO:0000313" key="2">
    <source>
        <dbReference type="Proteomes" id="UP000649617"/>
    </source>
</evidence>